<dbReference type="AlphaFoldDB" id="A0A8J6G0D3"/>
<organism evidence="3 4">
    <name type="scientific">Microtus ochrogaster</name>
    <name type="common">Prairie vole</name>
    <dbReference type="NCBI Taxonomy" id="79684"/>
    <lineage>
        <taxon>Eukaryota</taxon>
        <taxon>Metazoa</taxon>
        <taxon>Chordata</taxon>
        <taxon>Craniata</taxon>
        <taxon>Vertebrata</taxon>
        <taxon>Euteleostomi</taxon>
        <taxon>Mammalia</taxon>
        <taxon>Eutheria</taxon>
        <taxon>Euarchontoglires</taxon>
        <taxon>Glires</taxon>
        <taxon>Rodentia</taxon>
        <taxon>Myomorpha</taxon>
        <taxon>Muroidea</taxon>
        <taxon>Cricetidae</taxon>
        <taxon>Arvicolinae</taxon>
        <taxon>Microtus</taxon>
    </lineage>
</organism>
<dbReference type="Pfam" id="PF04822">
    <property type="entry name" value="Takusan"/>
    <property type="match status" value="1"/>
</dbReference>
<evidence type="ECO:0000313" key="4">
    <source>
        <dbReference type="Proteomes" id="UP000710432"/>
    </source>
</evidence>
<comment type="caution">
    <text evidence="3">The sequence shown here is derived from an EMBL/GenBank/DDBJ whole genome shotgun (WGS) entry which is preliminary data.</text>
</comment>
<feature type="domain" description="Disks large homolog 5 N-terminal" evidence="2">
    <location>
        <begin position="2"/>
        <end position="60"/>
    </location>
</feature>
<gene>
    <name evidence="3" type="ORF">LTLLF_196730</name>
</gene>
<name>A0A8J6G0D3_MICOH</name>
<evidence type="ECO:0000259" key="2">
    <source>
        <dbReference type="Pfam" id="PF04822"/>
    </source>
</evidence>
<evidence type="ECO:0000313" key="3">
    <source>
        <dbReference type="EMBL" id="KAH0501403.1"/>
    </source>
</evidence>
<keyword evidence="1" id="KW-0175">Coiled coil</keyword>
<evidence type="ECO:0000256" key="1">
    <source>
        <dbReference type="SAM" id="Coils"/>
    </source>
</evidence>
<dbReference type="Proteomes" id="UP000710432">
    <property type="component" value="Unassembled WGS sequence"/>
</dbReference>
<sequence length="80" mass="9506">MLLSKKQIKKEEERLTTELQLMTREKNDLKDRLMILTEGAVDNRYETLQTHLEQATVQDDNHLQKDLQEELGAELHPQQY</sequence>
<proteinExistence type="predicted"/>
<feature type="coiled-coil region" evidence="1">
    <location>
        <begin position="5"/>
        <end position="32"/>
    </location>
</feature>
<dbReference type="EMBL" id="JAATJU010026621">
    <property type="protein sequence ID" value="KAH0501403.1"/>
    <property type="molecule type" value="Genomic_DNA"/>
</dbReference>
<protein>
    <submittedName>
        <fullName evidence="3">Putative disks large-like protein 5-like</fullName>
    </submittedName>
</protein>
<accession>A0A8J6G0D3</accession>
<reference evidence="3" key="1">
    <citation type="submission" date="2020-03" db="EMBL/GenBank/DDBJ databases">
        <title>Studies in the Genomics of Life Span.</title>
        <authorList>
            <person name="Glass D."/>
        </authorList>
    </citation>
    <scope>NUCLEOTIDE SEQUENCE</scope>
    <source>
        <strain evidence="3">LTLLF</strain>
        <tissue evidence="3">Muscle</tissue>
    </source>
</reference>
<dbReference type="InterPro" id="IPR006907">
    <property type="entry name" value="DLG5_N"/>
</dbReference>